<dbReference type="GeneID" id="63848029"/>
<dbReference type="AlphaFoldDB" id="A0A9P4LC40"/>
<reference evidence="2" key="1">
    <citation type="submission" date="2020-01" db="EMBL/GenBank/DDBJ databases">
        <authorList>
            <consortium name="DOE Joint Genome Institute"/>
            <person name="Haridas S."/>
            <person name="Albert R."/>
            <person name="Binder M."/>
            <person name="Bloem J."/>
            <person name="Labutti K."/>
            <person name="Salamov A."/>
            <person name="Andreopoulos B."/>
            <person name="Baker S.E."/>
            <person name="Barry K."/>
            <person name="Bills G."/>
            <person name="Bluhm B.H."/>
            <person name="Cannon C."/>
            <person name="Castanera R."/>
            <person name="Culley D.E."/>
            <person name="Daum C."/>
            <person name="Ezra D."/>
            <person name="Gonzalez J.B."/>
            <person name="Henrissat B."/>
            <person name="Kuo A."/>
            <person name="Liang C."/>
            <person name="Lipzen A."/>
            <person name="Lutzoni F."/>
            <person name="Magnuson J."/>
            <person name="Mondo S."/>
            <person name="Nolan M."/>
            <person name="Ohm R."/>
            <person name="Pangilinan J."/>
            <person name="Park H.-J."/>
            <person name="Ramirez L."/>
            <person name="Alfaro M."/>
            <person name="Sun H."/>
            <person name="Tritt A."/>
            <person name="Yoshinaga Y."/>
            <person name="Zwiers L.-H."/>
            <person name="Turgeon B.G."/>
            <person name="Goodwin S.B."/>
            <person name="Spatafora J.W."/>
            <person name="Crous P.W."/>
            <person name="Grigoriev I.V."/>
        </authorList>
    </citation>
    <scope>NUCLEOTIDE SEQUENCE</scope>
    <source>
        <strain evidence="2">CBS 394.84</strain>
    </source>
</reference>
<evidence type="ECO:0000313" key="3">
    <source>
        <dbReference type="Proteomes" id="UP000800039"/>
    </source>
</evidence>
<protein>
    <recommendedName>
        <fullName evidence="1">Aminoglycoside phosphotransferase domain-containing protein</fullName>
    </recommendedName>
</protein>
<dbReference type="Proteomes" id="UP000800039">
    <property type="component" value="Unassembled WGS sequence"/>
</dbReference>
<evidence type="ECO:0000259" key="1">
    <source>
        <dbReference type="Pfam" id="PF01636"/>
    </source>
</evidence>
<keyword evidence="3" id="KW-1185">Reference proteome</keyword>
<gene>
    <name evidence="2" type="ORF">K460DRAFT_330479</name>
</gene>
<dbReference type="InterPro" id="IPR002575">
    <property type="entry name" value="Aminoglycoside_PTrfase"/>
</dbReference>
<comment type="caution">
    <text evidence="2">The sequence shown here is derived from an EMBL/GenBank/DDBJ whole genome shotgun (WGS) entry which is preliminary data.</text>
</comment>
<feature type="domain" description="Aminoglycoside phosphotransferase" evidence="1">
    <location>
        <begin position="97"/>
        <end position="160"/>
    </location>
</feature>
<dbReference type="Pfam" id="PF01636">
    <property type="entry name" value="APH"/>
    <property type="match status" value="1"/>
</dbReference>
<dbReference type="EMBL" id="ML976615">
    <property type="protein sequence ID" value="KAF1848977.1"/>
    <property type="molecule type" value="Genomic_DNA"/>
</dbReference>
<dbReference type="InterPro" id="IPR011009">
    <property type="entry name" value="Kinase-like_dom_sf"/>
</dbReference>
<dbReference type="RefSeq" id="XP_040791540.1">
    <property type="nucleotide sequence ID" value="XM_040930777.1"/>
</dbReference>
<dbReference type="Gene3D" id="3.90.1200.10">
    <property type="match status" value="1"/>
</dbReference>
<dbReference type="PANTHER" id="PTHR21310:SF58">
    <property type="entry name" value="AMINOGLYCOSIDE PHOSPHOTRANSFERASE DOMAIN-CONTAINING PROTEIN"/>
    <property type="match status" value="1"/>
</dbReference>
<accession>A0A9P4LC40</accession>
<proteinExistence type="predicted"/>
<dbReference type="SUPFAM" id="SSF56112">
    <property type="entry name" value="Protein kinase-like (PK-like)"/>
    <property type="match status" value="1"/>
</dbReference>
<sequence>MSYINGEPLDRIWDDCEDVHKEIICHQIWDFIYQLRTIPKPAEYANYFQCGADGSASNDVLLRPLPEDSGAPFTSDNDLRQRIYDRYYYYNGRRYEHELPQMLIRSENTVFTHADIAPRNILLGDGDHCPLIGIVDWELAGWYPKYWEYANIMKPSEDIDWQRWMERTAPKPCDIWDISGIKAARRVVF</sequence>
<dbReference type="OrthoDB" id="2906425at2759"/>
<dbReference type="PANTHER" id="PTHR21310">
    <property type="entry name" value="AMINOGLYCOSIDE PHOSPHOTRANSFERASE-RELATED-RELATED"/>
    <property type="match status" value="1"/>
</dbReference>
<organism evidence="2 3">
    <name type="scientific">Cucurbitaria berberidis CBS 394.84</name>
    <dbReference type="NCBI Taxonomy" id="1168544"/>
    <lineage>
        <taxon>Eukaryota</taxon>
        <taxon>Fungi</taxon>
        <taxon>Dikarya</taxon>
        <taxon>Ascomycota</taxon>
        <taxon>Pezizomycotina</taxon>
        <taxon>Dothideomycetes</taxon>
        <taxon>Pleosporomycetidae</taxon>
        <taxon>Pleosporales</taxon>
        <taxon>Pleosporineae</taxon>
        <taxon>Cucurbitariaceae</taxon>
        <taxon>Cucurbitaria</taxon>
    </lineage>
</organism>
<dbReference type="InterPro" id="IPR051678">
    <property type="entry name" value="AGP_Transferase"/>
</dbReference>
<evidence type="ECO:0000313" key="2">
    <source>
        <dbReference type="EMBL" id="KAF1848977.1"/>
    </source>
</evidence>
<name>A0A9P4LC40_9PLEO</name>